<feature type="transmembrane region" description="Helical" evidence="17">
    <location>
        <begin position="176"/>
        <end position="199"/>
    </location>
</feature>
<feature type="domain" description="NADH:quinone oxidoreductase/Mrp antiporter transmembrane" evidence="18">
    <location>
        <begin position="104"/>
        <end position="382"/>
    </location>
</feature>
<dbReference type="GO" id="GO:0003954">
    <property type="term" value="F:NADH dehydrogenase activity"/>
    <property type="evidence" value="ECO:0007669"/>
    <property type="project" value="TreeGrafter"/>
</dbReference>
<evidence type="ECO:0000259" key="19">
    <source>
        <dbReference type="Pfam" id="PF01059"/>
    </source>
</evidence>
<keyword evidence="8 17" id="KW-0812">Transmembrane</keyword>
<feature type="transmembrane region" description="Helical" evidence="17">
    <location>
        <begin position="240"/>
        <end position="263"/>
    </location>
</feature>
<keyword evidence="9" id="KW-1278">Translocase</keyword>
<dbReference type="InterPro" id="IPR000260">
    <property type="entry name" value="NADH4_N"/>
</dbReference>
<evidence type="ECO:0000256" key="13">
    <source>
        <dbReference type="ARBA" id="ARBA00023075"/>
    </source>
</evidence>
<sequence>MLSMLFTMLILIPLLNLIKFHLFIYWFYIVLNYFIWFFHFYDFFSMISLNFGLDKYSFFLTVLSIWISLLMMYSSFSLINLNFNILKLLVLMIFFFLIMCFFSLNFFYFYLFFECSVMPLFILIYGWGYQPERVYSSLYFIFYTLFSSLPLFLLILKFEYYLGYFYFGVNYSCLNFYFMFFFIFSFLVKLPMFFFHLWLPKAHVEAPSMGSMILAGVMLKLGGYGLIRLIFFFNIMMMKYSYIFISLSLVGCLYISIFCLIQFDLKVLVAYSSVSHMGLVICGIFSLTDFGLLGCFFLMIAHGLVSSGMFYLVGCLYDRVGSRSLFIIRGLLNFMPSFVMFFFFFCVSNMSCPPSLNLVSEIFICFSLLSWDFLTFFFMFMILFFTACSMVTLFSFSCHGSSGNLFYFLDSGLVREFYCFSLHLIPLYMFILNLNFFF</sequence>
<feature type="transmembrane region" description="Helical" evidence="17">
    <location>
        <begin position="326"/>
        <end position="347"/>
    </location>
</feature>
<feature type="transmembrane region" description="Helical" evidence="17">
    <location>
        <begin position="211"/>
        <end position="233"/>
    </location>
</feature>
<keyword evidence="15 17" id="KW-0472">Membrane</keyword>
<evidence type="ECO:0000256" key="5">
    <source>
        <dbReference type="ARBA" id="ARBA00021006"/>
    </source>
</evidence>
<keyword evidence="14 17" id="KW-0496">Mitochondrion</keyword>
<comment type="catalytic activity">
    <reaction evidence="16 17">
        <text>a ubiquinone + NADH + 5 H(+)(in) = a ubiquinol + NAD(+) + 4 H(+)(out)</text>
        <dbReference type="Rhea" id="RHEA:29091"/>
        <dbReference type="Rhea" id="RHEA-COMP:9565"/>
        <dbReference type="Rhea" id="RHEA-COMP:9566"/>
        <dbReference type="ChEBI" id="CHEBI:15378"/>
        <dbReference type="ChEBI" id="CHEBI:16389"/>
        <dbReference type="ChEBI" id="CHEBI:17976"/>
        <dbReference type="ChEBI" id="CHEBI:57540"/>
        <dbReference type="ChEBI" id="CHEBI:57945"/>
        <dbReference type="EC" id="7.1.1.2"/>
    </reaction>
</comment>
<evidence type="ECO:0000256" key="12">
    <source>
        <dbReference type="ARBA" id="ARBA00023027"/>
    </source>
</evidence>
<organism evidence="20">
    <name type="scientific">Bambusiphaga furca</name>
    <dbReference type="NCBI Taxonomy" id="2566015"/>
    <lineage>
        <taxon>Eukaryota</taxon>
        <taxon>Metazoa</taxon>
        <taxon>Ecdysozoa</taxon>
        <taxon>Arthropoda</taxon>
        <taxon>Hexapoda</taxon>
        <taxon>Insecta</taxon>
        <taxon>Pterygota</taxon>
        <taxon>Neoptera</taxon>
        <taxon>Paraneoptera</taxon>
        <taxon>Hemiptera</taxon>
        <taxon>Auchenorrhyncha</taxon>
        <taxon>Fulgoroidea</taxon>
        <taxon>Delphacidae</taxon>
        <taxon>Delphacinae</taxon>
        <taxon>Bambusiphaga</taxon>
    </lineage>
</organism>
<dbReference type="EMBL" id="MH293453">
    <property type="protein sequence ID" value="QBZ37960.1"/>
    <property type="molecule type" value="Genomic_DNA"/>
</dbReference>
<evidence type="ECO:0000256" key="3">
    <source>
        <dbReference type="ARBA" id="ARBA00009025"/>
    </source>
</evidence>
<reference evidence="20" key="1">
    <citation type="submission" date="2018-05" db="EMBL/GenBank/DDBJ databases">
        <authorList>
            <person name="Huang Y."/>
            <person name="Qin D."/>
        </authorList>
    </citation>
    <scope>NUCLEOTIDE SEQUENCE</scope>
</reference>
<dbReference type="PRINTS" id="PR01437">
    <property type="entry name" value="NUOXDRDTASE4"/>
</dbReference>
<evidence type="ECO:0000256" key="6">
    <source>
        <dbReference type="ARBA" id="ARBA00022448"/>
    </source>
</evidence>
<evidence type="ECO:0000256" key="17">
    <source>
        <dbReference type="RuleBase" id="RU003297"/>
    </source>
</evidence>
<dbReference type="GO" id="GO:0042773">
    <property type="term" value="P:ATP synthesis coupled electron transport"/>
    <property type="evidence" value="ECO:0007669"/>
    <property type="project" value="InterPro"/>
</dbReference>
<feature type="transmembrane region" description="Helical" evidence="17">
    <location>
        <begin position="56"/>
        <end position="79"/>
    </location>
</feature>
<comment type="function">
    <text evidence="1">Core subunit of the mitochondrial membrane respiratory chain NADH dehydrogenase (Complex I) that is believed to belong to the minimal assembly required for catalysis. Complex I functions in the transfer of electrons from NADH to the respiratory chain. The immediate electron acceptor for the enzyme is believed to be ubiquinone.</text>
</comment>
<name>A0A7S4YYP9_9HEMI</name>
<dbReference type="GO" id="GO:0048039">
    <property type="term" value="F:ubiquinone binding"/>
    <property type="evidence" value="ECO:0007669"/>
    <property type="project" value="TreeGrafter"/>
</dbReference>
<keyword evidence="13 17" id="KW-0830">Ubiquinone</keyword>
<dbReference type="PANTHER" id="PTHR43507">
    <property type="entry name" value="NADH-UBIQUINONE OXIDOREDUCTASE CHAIN 4"/>
    <property type="match status" value="1"/>
</dbReference>
<feature type="transmembrane region" description="Helical" evidence="17">
    <location>
        <begin position="85"/>
        <end position="102"/>
    </location>
</feature>
<dbReference type="GO" id="GO:0031966">
    <property type="term" value="C:mitochondrial membrane"/>
    <property type="evidence" value="ECO:0007669"/>
    <property type="project" value="UniProtKB-SubCell"/>
</dbReference>
<dbReference type="InterPro" id="IPR003918">
    <property type="entry name" value="NADH_UbQ_OxRdtase"/>
</dbReference>
<comment type="function">
    <text evidence="17">Core subunit of the mitochondrial membrane respiratory chain NADH dehydrogenase (Complex I) which catalyzes electron transfer from NADH through the respiratory chain, using ubiquinone as an electron acceptor. Essential for the catalytic activity and assembly of complex I.</text>
</comment>
<keyword evidence="7 17" id="KW-0679">Respiratory chain</keyword>
<evidence type="ECO:0000256" key="16">
    <source>
        <dbReference type="ARBA" id="ARBA00049551"/>
    </source>
</evidence>
<feature type="domain" description="NADH:ubiquinone oxidoreductase chain 4 N-terminal" evidence="19">
    <location>
        <begin position="1"/>
        <end position="99"/>
    </location>
</feature>
<dbReference type="RefSeq" id="YP_009987500.1">
    <property type="nucleotide sequence ID" value="NC_052689.1"/>
</dbReference>
<geneLocation type="mitochondrion" evidence="20"/>
<dbReference type="Pfam" id="PF01059">
    <property type="entry name" value="Oxidored_q5_N"/>
    <property type="match status" value="1"/>
</dbReference>
<protein>
    <recommendedName>
        <fullName evidence="5 17">NADH-ubiquinone oxidoreductase chain 4</fullName>
        <ecNumber evidence="4 17">7.1.1.2</ecNumber>
    </recommendedName>
</protein>
<keyword evidence="11 17" id="KW-1133">Transmembrane helix</keyword>
<dbReference type="EC" id="7.1.1.2" evidence="4 17"/>
<dbReference type="GeneID" id="62618564"/>
<dbReference type="AlphaFoldDB" id="A0A7S4YYP9"/>
<evidence type="ECO:0000256" key="10">
    <source>
        <dbReference type="ARBA" id="ARBA00022982"/>
    </source>
</evidence>
<evidence type="ECO:0000256" key="14">
    <source>
        <dbReference type="ARBA" id="ARBA00023128"/>
    </source>
</evidence>
<evidence type="ECO:0000256" key="4">
    <source>
        <dbReference type="ARBA" id="ARBA00012944"/>
    </source>
</evidence>
<dbReference type="PANTHER" id="PTHR43507:SF20">
    <property type="entry name" value="NADH-UBIQUINONE OXIDOREDUCTASE CHAIN 4"/>
    <property type="match status" value="1"/>
</dbReference>
<feature type="transmembrane region" description="Helical" evidence="17">
    <location>
        <begin position="20"/>
        <end position="44"/>
    </location>
</feature>
<reference evidence="20" key="2">
    <citation type="journal article" date="2020" name="Genomics">
        <title>Contribution to the mitogenome diversity in Delphacinae: Phylogenetic and ecological implications.</title>
        <authorList>
            <person name="Huang Y.-X."/>
            <person name="Ren F.-J."/>
            <person name="Bartlett C.R."/>
            <person name="Wei Y.-S."/>
            <person name="Qin D.-Z."/>
        </authorList>
    </citation>
    <scope>NUCLEOTIDE SEQUENCE</scope>
</reference>
<evidence type="ECO:0000256" key="8">
    <source>
        <dbReference type="ARBA" id="ARBA00022692"/>
    </source>
</evidence>
<evidence type="ECO:0000256" key="9">
    <source>
        <dbReference type="ARBA" id="ARBA00022967"/>
    </source>
</evidence>
<dbReference type="GO" id="GO:0008137">
    <property type="term" value="F:NADH dehydrogenase (ubiquinone) activity"/>
    <property type="evidence" value="ECO:0007669"/>
    <property type="project" value="UniProtKB-UniRule"/>
</dbReference>
<comment type="similarity">
    <text evidence="3 17">Belongs to the complex I subunit 4 family.</text>
</comment>
<gene>
    <name evidence="20" type="primary">ND4</name>
</gene>
<evidence type="ECO:0000313" key="20">
    <source>
        <dbReference type="EMBL" id="QBZ37960.1"/>
    </source>
</evidence>
<evidence type="ECO:0000259" key="18">
    <source>
        <dbReference type="Pfam" id="PF00361"/>
    </source>
</evidence>
<feature type="transmembrane region" description="Helical" evidence="17">
    <location>
        <begin position="295"/>
        <end position="314"/>
    </location>
</feature>
<keyword evidence="6 17" id="KW-0813">Transport</keyword>
<keyword evidence="12 17" id="KW-0520">NAD</keyword>
<feature type="transmembrane region" description="Helical" evidence="17">
    <location>
        <begin position="269"/>
        <end position="288"/>
    </location>
</feature>
<feature type="transmembrane region" description="Helical" evidence="17">
    <location>
        <begin position="417"/>
        <end position="437"/>
    </location>
</feature>
<dbReference type="InterPro" id="IPR001750">
    <property type="entry name" value="ND/Mrp_TM"/>
</dbReference>
<keyword evidence="10 17" id="KW-0249">Electron transport</keyword>
<dbReference type="CTD" id="4538"/>
<accession>A0A7S4YYP9</accession>
<feature type="transmembrane region" description="Helical" evidence="17">
    <location>
        <begin position="377"/>
        <end position="396"/>
    </location>
</feature>
<evidence type="ECO:0000256" key="11">
    <source>
        <dbReference type="ARBA" id="ARBA00022989"/>
    </source>
</evidence>
<dbReference type="GO" id="GO:0015990">
    <property type="term" value="P:electron transport coupled proton transport"/>
    <property type="evidence" value="ECO:0007669"/>
    <property type="project" value="TreeGrafter"/>
</dbReference>
<evidence type="ECO:0000256" key="15">
    <source>
        <dbReference type="ARBA" id="ARBA00023136"/>
    </source>
</evidence>
<feature type="transmembrane region" description="Helical" evidence="17">
    <location>
        <begin position="134"/>
        <end position="156"/>
    </location>
</feature>
<feature type="transmembrane region" description="Helical" evidence="17">
    <location>
        <begin position="109"/>
        <end position="128"/>
    </location>
</feature>
<dbReference type="Pfam" id="PF00361">
    <property type="entry name" value="Proton_antipo_M"/>
    <property type="match status" value="1"/>
</dbReference>
<evidence type="ECO:0000256" key="2">
    <source>
        <dbReference type="ARBA" id="ARBA00004225"/>
    </source>
</evidence>
<evidence type="ECO:0000256" key="1">
    <source>
        <dbReference type="ARBA" id="ARBA00003257"/>
    </source>
</evidence>
<comment type="subcellular location">
    <subcellularLocation>
        <location evidence="2 17">Mitochondrion membrane</location>
        <topology evidence="2 17">Multi-pass membrane protein</topology>
    </subcellularLocation>
</comment>
<proteinExistence type="inferred from homology"/>
<evidence type="ECO:0000256" key="7">
    <source>
        <dbReference type="ARBA" id="ARBA00022660"/>
    </source>
</evidence>